<dbReference type="GO" id="GO:0035599">
    <property type="term" value="F:aspartic acid methylthiotransferase activity"/>
    <property type="evidence" value="ECO:0007669"/>
    <property type="project" value="TreeGrafter"/>
</dbReference>
<dbReference type="InterPro" id="IPR007197">
    <property type="entry name" value="rSAM"/>
</dbReference>
<name>I3IN65_9BACT</name>
<keyword evidence="1 8" id="KW-0004">4Fe-4S</keyword>
<dbReference type="PROSITE" id="PS01278">
    <property type="entry name" value="MTTASE_RADICAL"/>
    <property type="match status" value="1"/>
</dbReference>
<feature type="binding site" evidence="8">
    <location>
        <position position="73"/>
    </location>
    <ligand>
        <name>[4Fe-4S] cluster</name>
        <dbReference type="ChEBI" id="CHEBI:49883"/>
        <label>1</label>
    </ligand>
</feature>
<dbReference type="Gene3D" id="3.80.30.20">
    <property type="entry name" value="tm_1862 like domain"/>
    <property type="match status" value="1"/>
</dbReference>
<dbReference type="Pfam" id="PF18693">
    <property type="entry name" value="TRAM_2"/>
    <property type="match status" value="1"/>
</dbReference>
<dbReference type="PANTHER" id="PTHR43837">
    <property type="entry name" value="RIBOSOMAL PROTEIN S12 METHYLTHIOTRANSFERASE RIMO"/>
    <property type="match status" value="1"/>
</dbReference>
<dbReference type="PROSITE" id="PS51918">
    <property type="entry name" value="RADICAL_SAM"/>
    <property type="match status" value="1"/>
</dbReference>
<dbReference type="SMART" id="SM00729">
    <property type="entry name" value="Elp3"/>
    <property type="match status" value="1"/>
</dbReference>
<dbReference type="STRING" id="247490.KSU1_C1564"/>
<evidence type="ECO:0000256" key="7">
    <source>
        <dbReference type="ARBA" id="ARBA00023014"/>
    </source>
</evidence>
<dbReference type="GO" id="GO:0006400">
    <property type="term" value="P:tRNA modification"/>
    <property type="evidence" value="ECO:0007669"/>
    <property type="project" value="InterPro"/>
</dbReference>
<dbReference type="Gene3D" id="3.40.50.12160">
    <property type="entry name" value="Methylthiotransferase, N-terminal domain"/>
    <property type="match status" value="1"/>
</dbReference>
<evidence type="ECO:0000313" key="12">
    <source>
        <dbReference type="EMBL" id="GAB63160.1"/>
    </source>
</evidence>
<dbReference type="Pfam" id="PF00919">
    <property type="entry name" value="UPF0004"/>
    <property type="match status" value="1"/>
</dbReference>
<dbReference type="CDD" id="cd01335">
    <property type="entry name" value="Radical_SAM"/>
    <property type="match status" value="1"/>
</dbReference>
<comment type="function">
    <text evidence="8">Catalyzes the methylthiolation of an aspartic acid residue of ribosomal protein uS12.</text>
</comment>
<protein>
    <recommendedName>
        <fullName evidence="8">Ribosomal protein uS12 methylthiotransferase RimO</fullName>
        <shortName evidence="8">uS12 MTTase</shortName>
        <shortName evidence="8">uS12 methylthiotransferase</shortName>
        <ecNumber evidence="8">2.8.4.4</ecNumber>
    </recommendedName>
    <alternativeName>
        <fullName evidence="8">Ribosomal protein uS12 (aspartate-C(3))-methylthiotransferase</fullName>
    </alternativeName>
    <alternativeName>
        <fullName evidence="8">Ribosome maturation factor RimO</fullName>
    </alternativeName>
</protein>
<comment type="catalytic activity">
    <reaction evidence="8">
        <text>L-aspartate(89)-[ribosomal protein uS12]-hydrogen + (sulfur carrier)-SH + AH2 + 2 S-adenosyl-L-methionine = 3-methylsulfanyl-L-aspartate(89)-[ribosomal protein uS12]-hydrogen + (sulfur carrier)-H + 5'-deoxyadenosine + L-methionine + A + S-adenosyl-L-homocysteine + 2 H(+)</text>
        <dbReference type="Rhea" id="RHEA:37087"/>
        <dbReference type="Rhea" id="RHEA-COMP:10460"/>
        <dbReference type="Rhea" id="RHEA-COMP:10461"/>
        <dbReference type="Rhea" id="RHEA-COMP:14737"/>
        <dbReference type="Rhea" id="RHEA-COMP:14739"/>
        <dbReference type="ChEBI" id="CHEBI:13193"/>
        <dbReference type="ChEBI" id="CHEBI:15378"/>
        <dbReference type="ChEBI" id="CHEBI:17319"/>
        <dbReference type="ChEBI" id="CHEBI:17499"/>
        <dbReference type="ChEBI" id="CHEBI:29917"/>
        <dbReference type="ChEBI" id="CHEBI:29961"/>
        <dbReference type="ChEBI" id="CHEBI:57844"/>
        <dbReference type="ChEBI" id="CHEBI:57856"/>
        <dbReference type="ChEBI" id="CHEBI:59789"/>
        <dbReference type="ChEBI" id="CHEBI:64428"/>
        <dbReference type="ChEBI" id="CHEBI:73599"/>
        <dbReference type="EC" id="2.8.4.4"/>
    </reaction>
</comment>
<evidence type="ECO:0000256" key="8">
    <source>
        <dbReference type="HAMAP-Rule" id="MF_01865"/>
    </source>
</evidence>
<dbReference type="AlphaFoldDB" id="I3IN65"/>
<feature type="binding site" evidence="8">
    <location>
        <position position="107"/>
    </location>
    <ligand>
        <name>[4Fe-4S] cluster</name>
        <dbReference type="ChEBI" id="CHEBI:49883"/>
        <label>1</label>
    </ligand>
</feature>
<dbReference type="GO" id="GO:0051539">
    <property type="term" value="F:4 iron, 4 sulfur cluster binding"/>
    <property type="evidence" value="ECO:0007669"/>
    <property type="project" value="UniProtKB-UniRule"/>
</dbReference>
<dbReference type="PROSITE" id="PS51449">
    <property type="entry name" value="MTTASE_N"/>
    <property type="match status" value="1"/>
</dbReference>
<dbReference type="InterPro" id="IPR023404">
    <property type="entry name" value="rSAM_horseshoe"/>
</dbReference>
<dbReference type="InterPro" id="IPR058240">
    <property type="entry name" value="rSAM_sf"/>
</dbReference>
<dbReference type="NCBIfam" id="TIGR01125">
    <property type="entry name" value="30S ribosomal protein S12 methylthiotransferase RimO"/>
    <property type="match status" value="1"/>
</dbReference>
<dbReference type="FunFam" id="3.80.30.20:FF:000001">
    <property type="entry name" value="tRNA-2-methylthio-N(6)-dimethylallyladenosine synthase 2"/>
    <property type="match status" value="1"/>
</dbReference>
<dbReference type="InterPro" id="IPR013848">
    <property type="entry name" value="Methylthiotransferase_N"/>
</dbReference>
<reference evidence="12 13" key="1">
    <citation type="journal article" date="2012" name="FEBS Lett.">
        <title>Anammox organism KSU-1 expresses a NirK-type copper-containing nitrite reductase instead of a NirS-type with cytochrome cd1.</title>
        <authorList>
            <person name="Hira D."/>
            <person name="Toh H."/>
            <person name="Migita C.T."/>
            <person name="Okubo H."/>
            <person name="Nishiyama T."/>
            <person name="Hattori M."/>
            <person name="Furukawa K."/>
            <person name="Fujii T."/>
        </authorList>
    </citation>
    <scope>NUCLEOTIDE SEQUENCE [LARGE SCALE GENOMIC DNA]</scope>
</reference>
<keyword evidence="6 8" id="KW-0408">Iron</keyword>
<evidence type="ECO:0000313" key="13">
    <source>
        <dbReference type="Proteomes" id="UP000002985"/>
    </source>
</evidence>
<keyword evidence="13" id="KW-1185">Reference proteome</keyword>
<evidence type="ECO:0000259" key="11">
    <source>
        <dbReference type="PROSITE" id="PS51918"/>
    </source>
</evidence>
<keyword evidence="7 8" id="KW-0411">Iron-sulfur</keyword>
<dbReference type="EC" id="2.8.4.4" evidence="8"/>
<dbReference type="InterPro" id="IPR005839">
    <property type="entry name" value="Methylthiotransferase"/>
</dbReference>
<comment type="cofactor">
    <cofactor evidence="8">
        <name>[4Fe-4S] cluster</name>
        <dbReference type="ChEBI" id="CHEBI:49883"/>
    </cofactor>
    <text evidence="8">Binds 2 [4Fe-4S] clusters. One cluster is coordinated with 3 cysteines and an exchangeable S-adenosyl-L-methionine.</text>
</comment>
<dbReference type="InterPro" id="IPR006638">
    <property type="entry name" value="Elp3/MiaA/NifB-like_rSAM"/>
</dbReference>
<dbReference type="InterPro" id="IPR038135">
    <property type="entry name" value="Methylthiotransferase_N_sf"/>
</dbReference>
<dbReference type="PANTHER" id="PTHR43837:SF1">
    <property type="entry name" value="RIBOSOMAL PROTEIN US12 METHYLTHIOTRANSFERASE RIMO"/>
    <property type="match status" value="1"/>
</dbReference>
<comment type="caution">
    <text evidence="12">The sequence shown here is derived from an EMBL/GenBank/DDBJ whole genome shotgun (WGS) entry which is preliminary data.</text>
</comment>
<dbReference type="eggNOG" id="COG0621">
    <property type="taxonomic scope" value="Bacteria"/>
</dbReference>
<dbReference type="InterPro" id="IPR020612">
    <property type="entry name" value="Methylthiotransferase_CS"/>
</dbReference>
<keyword evidence="3 8" id="KW-0808">Transferase</keyword>
<dbReference type="SFLD" id="SFLDG01061">
    <property type="entry name" value="methylthiotransferase"/>
    <property type="match status" value="1"/>
</dbReference>
<dbReference type="GO" id="GO:0046872">
    <property type="term" value="F:metal ion binding"/>
    <property type="evidence" value="ECO:0007669"/>
    <property type="project" value="UniProtKB-KW"/>
</dbReference>
<dbReference type="GO" id="GO:0103039">
    <property type="term" value="F:protein methylthiotransferase activity"/>
    <property type="evidence" value="ECO:0007669"/>
    <property type="project" value="UniProtKB-EC"/>
</dbReference>
<dbReference type="GO" id="GO:0005829">
    <property type="term" value="C:cytosol"/>
    <property type="evidence" value="ECO:0007669"/>
    <property type="project" value="TreeGrafter"/>
</dbReference>
<evidence type="ECO:0000256" key="3">
    <source>
        <dbReference type="ARBA" id="ARBA00022679"/>
    </source>
</evidence>
<feature type="binding site" evidence="8">
    <location>
        <position position="180"/>
    </location>
    <ligand>
        <name>[4Fe-4S] cluster</name>
        <dbReference type="ChEBI" id="CHEBI:49883"/>
        <label>2</label>
        <note>4Fe-4S-S-AdoMet</note>
    </ligand>
</feature>
<dbReference type="InterPro" id="IPR002792">
    <property type="entry name" value="TRAM_dom"/>
</dbReference>
<dbReference type="HAMAP" id="MF_01865">
    <property type="entry name" value="MTTase_RimO"/>
    <property type="match status" value="1"/>
</dbReference>
<gene>
    <name evidence="8" type="primary">rimO</name>
    <name evidence="12" type="ORF">KSU1_C1564</name>
</gene>
<comment type="subcellular location">
    <subcellularLocation>
        <location evidence="8">Cytoplasm</location>
    </subcellularLocation>
</comment>
<feature type="binding site" evidence="8">
    <location>
        <position position="183"/>
    </location>
    <ligand>
        <name>[4Fe-4S] cluster</name>
        <dbReference type="ChEBI" id="CHEBI:49883"/>
        <label>2</label>
        <note>4Fe-4S-S-AdoMet</note>
    </ligand>
</feature>
<feature type="domain" description="MTTase N-terminal" evidence="10">
    <location>
        <begin position="28"/>
        <end position="144"/>
    </location>
</feature>
<dbReference type="EMBL" id="BAFH01000003">
    <property type="protein sequence ID" value="GAB63160.1"/>
    <property type="molecule type" value="Genomic_DNA"/>
</dbReference>
<dbReference type="SFLD" id="SFLDF00274">
    <property type="entry name" value="ribosomal_protein_S12_methylth"/>
    <property type="match status" value="1"/>
</dbReference>
<comment type="similarity">
    <text evidence="8">Belongs to the methylthiotransferase family. RimO subfamily.</text>
</comment>
<evidence type="ECO:0000256" key="1">
    <source>
        <dbReference type="ARBA" id="ARBA00022485"/>
    </source>
</evidence>
<dbReference type="InterPro" id="IPR012340">
    <property type="entry name" value="NA-bd_OB-fold"/>
</dbReference>
<dbReference type="NCBIfam" id="TIGR00089">
    <property type="entry name" value="MiaB/RimO family radical SAM methylthiotransferase"/>
    <property type="match status" value="1"/>
</dbReference>
<evidence type="ECO:0000256" key="2">
    <source>
        <dbReference type="ARBA" id="ARBA00022490"/>
    </source>
</evidence>
<sequence length="467" mass="52927">MPKGLLFVLPSLIEGGKLKEKDYSMKSKKVALINLGCPKNLVDAEEIIGRVADSGSTICQYPEDAEILIINTCGFIEDSKQESIDTILKMAKLKEDARCKKIIVTGCLAQRYPQELKNDVPEIDHVVGLKDFDTLTDLSGSGKKRKKGSLQCNDDWRNRIRLTPRHYAYLRISDGCDNRCSYCAIPDIRGKFSSRTLESLVEEAQHMASEGVREIHVISQDTTSYGIDLYGKFKLHVLLGRLSEIQGIEWIRILYTHPKHFYPELIHTIADQAKICKYVDLPIQHINDSILKKMGRGVTHAHIDTLINDLRNHIPQLFVRTSVIVGFPGETEEQFHELLTFIQATRFERLGVFAYSKEDATPAASFKKQIPKRVKEQRLKEVMLAQQKIILEKHKNLVGNSIPVIIDEKNETNGGWFGRTYGDAPDVDSKVIIEENHLKIGDIKNMIITGTSGYDLIGTRIKKRKED</sequence>
<dbReference type="SFLD" id="SFLDS00029">
    <property type="entry name" value="Radical_SAM"/>
    <property type="match status" value="1"/>
</dbReference>
<keyword evidence="2 8" id="KW-0963">Cytoplasm</keyword>
<dbReference type="SUPFAM" id="SSF102114">
    <property type="entry name" value="Radical SAM enzymes"/>
    <property type="match status" value="1"/>
</dbReference>
<dbReference type="Proteomes" id="UP000002985">
    <property type="component" value="Unassembled WGS sequence"/>
</dbReference>
<evidence type="ECO:0000256" key="4">
    <source>
        <dbReference type="ARBA" id="ARBA00022691"/>
    </source>
</evidence>
<evidence type="ECO:0000259" key="10">
    <source>
        <dbReference type="PROSITE" id="PS51449"/>
    </source>
</evidence>
<dbReference type="OrthoDB" id="9805215at2"/>
<dbReference type="InterPro" id="IPR005840">
    <property type="entry name" value="Ribosomal_uS12_MeSTrfase_RimO"/>
</dbReference>
<dbReference type="Gene3D" id="2.40.50.140">
    <property type="entry name" value="Nucleic acid-binding proteins"/>
    <property type="match status" value="1"/>
</dbReference>
<organism evidence="12 13">
    <name type="scientific">Candidatus Jettenia caeni</name>
    <dbReference type="NCBI Taxonomy" id="247490"/>
    <lineage>
        <taxon>Bacteria</taxon>
        <taxon>Pseudomonadati</taxon>
        <taxon>Planctomycetota</taxon>
        <taxon>Candidatus Brocadiia</taxon>
        <taxon>Candidatus Brocadiales</taxon>
        <taxon>Candidatus Brocadiaceae</taxon>
        <taxon>Candidatus Jettenia</taxon>
    </lineage>
</organism>
<evidence type="ECO:0000256" key="6">
    <source>
        <dbReference type="ARBA" id="ARBA00023004"/>
    </source>
</evidence>
<feature type="binding site" evidence="8">
    <location>
        <position position="176"/>
    </location>
    <ligand>
        <name>[4Fe-4S] cluster</name>
        <dbReference type="ChEBI" id="CHEBI:49883"/>
        <label>2</label>
        <note>4Fe-4S-S-AdoMet</note>
    </ligand>
</feature>
<dbReference type="Pfam" id="PF04055">
    <property type="entry name" value="Radical_SAM"/>
    <property type="match status" value="1"/>
</dbReference>
<proteinExistence type="inferred from homology"/>
<evidence type="ECO:0000259" key="9">
    <source>
        <dbReference type="PROSITE" id="PS50926"/>
    </source>
</evidence>
<keyword evidence="5 8" id="KW-0479">Metal-binding</keyword>
<dbReference type="PROSITE" id="PS50926">
    <property type="entry name" value="TRAM"/>
    <property type="match status" value="1"/>
</dbReference>
<feature type="domain" description="TRAM" evidence="9">
    <location>
        <begin position="395"/>
        <end position="462"/>
    </location>
</feature>
<dbReference type="SFLD" id="SFLDG01082">
    <property type="entry name" value="B12-binding_domain_containing"/>
    <property type="match status" value="1"/>
</dbReference>
<keyword evidence="4 8" id="KW-0949">S-adenosyl-L-methionine</keyword>
<feature type="binding site" evidence="8">
    <location>
        <position position="37"/>
    </location>
    <ligand>
        <name>[4Fe-4S] cluster</name>
        <dbReference type="ChEBI" id="CHEBI:49883"/>
        <label>1</label>
    </ligand>
</feature>
<accession>I3IN65</accession>
<feature type="domain" description="Radical SAM core" evidence="11">
    <location>
        <begin position="162"/>
        <end position="392"/>
    </location>
</feature>
<evidence type="ECO:0000256" key="5">
    <source>
        <dbReference type="ARBA" id="ARBA00022723"/>
    </source>
</evidence>